<dbReference type="Proteomes" id="UP001164776">
    <property type="component" value="Unassembled WGS sequence"/>
</dbReference>
<dbReference type="EMBL" id="MU630853">
    <property type="protein sequence ID" value="KAJ1253645.1"/>
    <property type="molecule type" value="Genomic_DNA"/>
</dbReference>
<proteinExistence type="predicted"/>
<reference evidence="1 2" key="1">
    <citation type="submission" date="2022-10" db="EMBL/GenBank/DDBJ databases">
        <title>WGS assembly of Paspalum vaginatum 540-79.</title>
        <authorList>
            <person name="Sun G."/>
            <person name="Wase N."/>
            <person name="Shu S."/>
            <person name="Jenkins J."/>
            <person name="Zhou B."/>
            <person name="Torres-Rodriguez J."/>
            <person name="Chen C."/>
            <person name="Sandor L."/>
            <person name="Plott C."/>
            <person name="Yoshinga Y."/>
            <person name="Daum C."/>
            <person name="Qi P."/>
            <person name="Barry K."/>
            <person name="Lipzen A."/>
            <person name="Berry L."/>
            <person name="Pedersen C."/>
            <person name="Gottilla T."/>
            <person name="Foltz A."/>
            <person name="Yu H."/>
            <person name="O'Malley R."/>
            <person name="Zhang C."/>
            <person name="Devos K."/>
            <person name="Sigmon B."/>
            <person name="Yu B."/>
            <person name="Obata T."/>
            <person name="Schmutz J."/>
            <person name="Schnable J."/>
        </authorList>
    </citation>
    <scope>NUCLEOTIDE SEQUENCE [LARGE SCALE GENOMIC DNA]</scope>
    <source>
        <strain evidence="2">cv. 540-79</strain>
    </source>
</reference>
<evidence type="ECO:0000313" key="1">
    <source>
        <dbReference type="EMBL" id="KAJ1253644.1"/>
    </source>
</evidence>
<organism evidence="1 2">
    <name type="scientific">Paspalum vaginatum</name>
    <name type="common">seashore paspalum</name>
    <dbReference type="NCBI Taxonomy" id="158149"/>
    <lineage>
        <taxon>Eukaryota</taxon>
        <taxon>Viridiplantae</taxon>
        <taxon>Streptophyta</taxon>
        <taxon>Embryophyta</taxon>
        <taxon>Tracheophyta</taxon>
        <taxon>Spermatophyta</taxon>
        <taxon>Magnoliopsida</taxon>
        <taxon>Liliopsida</taxon>
        <taxon>Poales</taxon>
        <taxon>Poaceae</taxon>
        <taxon>PACMAD clade</taxon>
        <taxon>Panicoideae</taxon>
        <taxon>Andropogonodae</taxon>
        <taxon>Paspaleae</taxon>
        <taxon>Paspalinae</taxon>
        <taxon>Paspalum</taxon>
    </lineage>
</organism>
<accession>A0A9W8CC28</accession>
<gene>
    <name evidence="1" type="ORF">BS78_K217000</name>
</gene>
<dbReference type="AlphaFoldDB" id="A0A9W8CC28"/>
<dbReference type="PANTHER" id="PTHR33063:SF16">
    <property type="entry name" value="OS02G0241300 PROTEIN"/>
    <property type="match status" value="1"/>
</dbReference>
<keyword evidence="2" id="KW-1185">Reference proteome</keyword>
<evidence type="ECO:0000313" key="2">
    <source>
        <dbReference type="Proteomes" id="UP001164776"/>
    </source>
</evidence>
<protein>
    <submittedName>
        <fullName evidence="1">Uncharacterized protein</fullName>
    </submittedName>
</protein>
<dbReference type="EMBL" id="MU630853">
    <property type="protein sequence ID" value="KAJ1253644.1"/>
    <property type="molecule type" value="Genomic_DNA"/>
</dbReference>
<dbReference type="EMBL" id="MU630853">
    <property type="protein sequence ID" value="KAJ1253641.1"/>
    <property type="molecule type" value="Genomic_DNA"/>
</dbReference>
<comment type="caution">
    <text evidence="1">The sequence shown here is derived from an EMBL/GenBank/DDBJ whole genome shotgun (WGS) entry which is preliminary data.</text>
</comment>
<name>A0A9W8CC28_9POAL</name>
<dbReference type="PANTHER" id="PTHR33063">
    <property type="entry name" value="OS02G0583500 PROTEIN"/>
    <property type="match status" value="1"/>
</dbReference>
<sequence>MPPGRMAGAWRCDLGGEEAVTEYEKERAKTLMRNNQTYQRLGLCALTSILNKKHETRHMVLSTQALYTKLSKVMTRKKKSARLQSKLPSIPSTLLQEQDHQNECWPLSNQSKQQESLDKRLVVKICLMDSTQDSLALATPRDYEEQTNNPDEGAITDMIQVPRGLSVGKELDLITRGLGVKISIHIAEGKTRLEPPMQATKFAFEGGIAIRLPVPIFTQWKHYKDKKNKEHVQD</sequence>